<reference evidence="1 2" key="1">
    <citation type="submission" date="2024-04" db="EMBL/GenBank/DDBJ databases">
        <title>genome sequences of Mucor flavus KT1a and Helicostylum pulchrum KT1b strains isolation_sourced from the surface of a dry-aged beef.</title>
        <authorList>
            <person name="Toyotome T."/>
            <person name="Hosono M."/>
            <person name="Torimaru M."/>
            <person name="Fukuda K."/>
            <person name="Mikami N."/>
        </authorList>
    </citation>
    <scope>NUCLEOTIDE SEQUENCE [LARGE SCALE GENOMIC DNA]</scope>
    <source>
        <strain evidence="1 2">KT1b</strain>
    </source>
</reference>
<evidence type="ECO:0000313" key="1">
    <source>
        <dbReference type="EMBL" id="GAA5799629.1"/>
    </source>
</evidence>
<proteinExistence type="predicted"/>
<keyword evidence="2" id="KW-1185">Reference proteome</keyword>
<dbReference type="Proteomes" id="UP001476247">
    <property type="component" value="Unassembled WGS sequence"/>
</dbReference>
<accession>A0ABP9XXZ0</accession>
<protein>
    <submittedName>
        <fullName evidence="1">Uncharacterized protein</fullName>
    </submittedName>
</protein>
<gene>
    <name evidence="1" type="ORF">HPULCUR_005045</name>
</gene>
<dbReference type="EMBL" id="BAABUJ010000013">
    <property type="protein sequence ID" value="GAA5799629.1"/>
    <property type="molecule type" value="Genomic_DNA"/>
</dbReference>
<name>A0ABP9XXZ0_9FUNG</name>
<comment type="caution">
    <text evidence="1">The sequence shown here is derived from an EMBL/GenBank/DDBJ whole genome shotgun (WGS) entry which is preliminary data.</text>
</comment>
<evidence type="ECO:0000313" key="2">
    <source>
        <dbReference type="Proteomes" id="UP001476247"/>
    </source>
</evidence>
<sequence length="124" mass="14079">MPPGDQLYYSTVQNATFYPNRAIHQEGRCIGLTHLNTLHTAVMLDIPVSVFLTAKHTFLGRYRTGGREMNFDPGWEVTASGLNKELRKYTSLCITGIISKNKIIVDIFTIERRIDIRFASAENM</sequence>
<organism evidence="1 2">
    <name type="scientific">Helicostylum pulchrum</name>
    <dbReference type="NCBI Taxonomy" id="562976"/>
    <lineage>
        <taxon>Eukaryota</taxon>
        <taxon>Fungi</taxon>
        <taxon>Fungi incertae sedis</taxon>
        <taxon>Mucoromycota</taxon>
        <taxon>Mucoromycotina</taxon>
        <taxon>Mucoromycetes</taxon>
        <taxon>Mucorales</taxon>
        <taxon>Mucorineae</taxon>
        <taxon>Mucoraceae</taxon>
        <taxon>Helicostylum</taxon>
    </lineage>
</organism>